<dbReference type="Proteomes" id="UP000006062">
    <property type="component" value="Chromosome"/>
</dbReference>
<dbReference type="STRING" id="765911.Thivi_3879"/>
<evidence type="ECO:0000313" key="3">
    <source>
        <dbReference type="EMBL" id="AFL75719.1"/>
    </source>
</evidence>
<evidence type="ECO:0000256" key="2">
    <source>
        <dbReference type="SAM" id="SignalP"/>
    </source>
</evidence>
<keyword evidence="1" id="KW-0175">Coiled coil</keyword>
<evidence type="ECO:0000313" key="4">
    <source>
        <dbReference type="Proteomes" id="UP000006062"/>
    </source>
</evidence>
<dbReference type="RefSeq" id="WP_014780107.1">
    <property type="nucleotide sequence ID" value="NC_018012.1"/>
</dbReference>
<organism evidence="3 4">
    <name type="scientific">Thiocystis violascens (strain ATCC 17096 / DSM 198 / 6111)</name>
    <name type="common">Chromatium violascens</name>
    <dbReference type="NCBI Taxonomy" id="765911"/>
    <lineage>
        <taxon>Bacteria</taxon>
        <taxon>Pseudomonadati</taxon>
        <taxon>Pseudomonadota</taxon>
        <taxon>Gammaproteobacteria</taxon>
        <taxon>Chromatiales</taxon>
        <taxon>Chromatiaceae</taxon>
        <taxon>Thiocystis</taxon>
    </lineage>
</organism>
<feature type="coiled-coil region" evidence="1">
    <location>
        <begin position="33"/>
        <end position="60"/>
    </location>
</feature>
<dbReference type="OrthoDB" id="5766152at2"/>
<proteinExistence type="predicted"/>
<feature type="signal peptide" evidence="2">
    <location>
        <begin position="1"/>
        <end position="21"/>
    </location>
</feature>
<reference evidence="3 4" key="1">
    <citation type="submission" date="2012-06" db="EMBL/GenBank/DDBJ databases">
        <title>Complete sequence of Thiocystis violascens DSM 198.</title>
        <authorList>
            <consortium name="US DOE Joint Genome Institute"/>
            <person name="Lucas S."/>
            <person name="Han J."/>
            <person name="Lapidus A."/>
            <person name="Cheng J.-F."/>
            <person name="Goodwin L."/>
            <person name="Pitluck S."/>
            <person name="Peters L."/>
            <person name="Ovchinnikova G."/>
            <person name="Teshima H."/>
            <person name="Detter J.C."/>
            <person name="Han C."/>
            <person name="Tapia R."/>
            <person name="Land M."/>
            <person name="Hauser L."/>
            <person name="Kyrpides N."/>
            <person name="Ivanova N."/>
            <person name="Pagani I."/>
            <person name="Vogl K."/>
            <person name="Liu Z."/>
            <person name="Frigaard N.-U."/>
            <person name="Bryant D."/>
            <person name="Woyke T."/>
        </authorList>
    </citation>
    <scope>NUCLEOTIDE SEQUENCE [LARGE SCALE GENOMIC DNA]</scope>
    <source>
        <strain evidence="4">ATCC 17096 / DSM 198 / 6111</strain>
    </source>
</reference>
<keyword evidence="2" id="KW-0732">Signal</keyword>
<dbReference type="eggNOG" id="ENOG5033R30">
    <property type="taxonomic scope" value="Bacteria"/>
</dbReference>
<gene>
    <name evidence="3" type="ordered locus">Thivi_3879</name>
</gene>
<evidence type="ECO:0000256" key="1">
    <source>
        <dbReference type="SAM" id="Coils"/>
    </source>
</evidence>
<accession>I3YFF1</accession>
<protein>
    <submittedName>
        <fullName evidence="3">Uncharacterized protein</fullName>
    </submittedName>
</protein>
<name>I3YFF1_THIV6</name>
<dbReference type="EMBL" id="CP003154">
    <property type="protein sequence ID" value="AFL75719.1"/>
    <property type="molecule type" value="Genomic_DNA"/>
</dbReference>
<sequence>MKKPTLLLAGFFSLMVGVAFAQPAAQPDMANLFQKVNEVAQQLQANLGDLEADIQASRDSIEKGGEVLDEMLASVTKVNESMAEESEIWQELDALLALWEQRRQETLKKSEANPAFLPVAQSWQAKLDTGRELRNQISTERANSVALMRSIESDRDIVLAYYELGQADKAIEGLKKVGANLTNLNANMQAIVKTANEAQQTPISQ</sequence>
<dbReference type="AlphaFoldDB" id="I3YFF1"/>
<feature type="chain" id="PRO_5003683220" evidence="2">
    <location>
        <begin position="22"/>
        <end position="205"/>
    </location>
</feature>
<dbReference type="KEGG" id="tvi:Thivi_3879"/>
<dbReference type="HOGENOM" id="CLU_1337011_0_0_6"/>
<keyword evidence="4" id="KW-1185">Reference proteome</keyword>